<sequence length="212" mass="24142">MTDKIPSSSLDNSLFTTTSKTTSTTQIITPNTSENITTPIPSLPPILSLKTDWVFKWMFGQEKHKPLLIDLLNAILQGKEPPIIDLTFNNTEQIGEQLDNRNVIFDIYCTTSDNTHLIIEMQNIKQPHYIDRALAYGITSMNKQLNTQSNWHKPLEPVYVISFVNFIYFEKDSFISHARLNDLDTGTAISSKLNLIFLELPKIKKKSVRLSA</sequence>
<reference evidence="1 2" key="1">
    <citation type="submission" date="2013-11" db="EMBL/GenBank/DDBJ databases">
        <title>Genomic analysis of Pelistega sp. HM-7.</title>
        <authorList>
            <person name="Kumbhare S.V."/>
            <person name="Shetty S.A."/>
            <person name="Sharma O."/>
            <person name="Dhotre D.P."/>
        </authorList>
    </citation>
    <scope>NUCLEOTIDE SEQUENCE [LARGE SCALE GENOMIC DNA]</scope>
    <source>
        <strain evidence="1 2">HM-7</strain>
    </source>
</reference>
<dbReference type="InterPro" id="IPR010106">
    <property type="entry name" value="RpnA"/>
</dbReference>
<dbReference type="PANTHER" id="PTHR41317">
    <property type="entry name" value="PD-(D_E)XK NUCLEASE FAMILY TRANSPOSASE"/>
    <property type="match status" value="1"/>
</dbReference>
<dbReference type="OrthoDB" id="7163730at2"/>
<dbReference type="AlphaFoldDB" id="V8G913"/>
<dbReference type="EMBL" id="AYSV01000009">
    <property type="protein sequence ID" value="ETD72915.1"/>
    <property type="molecule type" value="Genomic_DNA"/>
</dbReference>
<protein>
    <recommendedName>
        <fullName evidence="3">Transposase (putative) YhgA-like domain-containing protein</fullName>
    </recommendedName>
</protein>
<evidence type="ECO:0008006" key="3">
    <source>
        <dbReference type="Google" id="ProtNLM"/>
    </source>
</evidence>
<organism evidence="1 2">
    <name type="scientific">Pelistega indica</name>
    <dbReference type="NCBI Taxonomy" id="1414851"/>
    <lineage>
        <taxon>Bacteria</taxon>
        <taxon>Pseudomonadati</taxon>
        <taxon>Pseudomonadota</taxon>
        <taxon>Betaproteobacteria</taxon>
        <taxon>Burkholderiales</taxon>
        <taxon>Alcaligenaceae</taxon>
        <taxon>Pelistega</taxon>
    </lineage>
</organism>
<evidence type="ECO:0000313" key="1">
    <source>
        <dbReference type="EMBL" id="ETD72915.1"/>
    </source>
</evidence>
<dbReference type="Pfam" id="PF12784">
    <property type="entry name" value="PDDEXK_2"/>
    <property type="match status" value="1"/>
</dbReference>
<dbReference type="RefSeq" id="WP_023949176.1">
    <property type="nucleotide sequence ID" value="NZ_AYSV01000009.1"/>
</dbReference>
<dbReference type="NCBIfam" id="TIGR01784">
    <property type="entry name" value="T_den_put_tspse"/>
    <property type="match status" value="1"/>
</dbReference>
<dbReference type="Proteomes" id="UP000018766">
    <property type="component" value="Unassembled WGS sequence"/>
</dbReference>
<evidence type="ECO:0000313" key="2">
    <source>
        <dbReference type="Proteomes" id="UP000018766"/>
    </source>
</evidence>
<proteinExistence type="predicted"/>
<keyword evidence="2" id="KW-1185">Reference proteome</keyword>
<gene>
    <name evidence="1" type="ORF">V757_01615</name>
</gene>
<name>V8G913_9BURK</name>
<accession>V8G913</accession>
<dbReference type="PANTHER" id="PTHR41317:SF1">
    <property type="entry name" value="PD-(D_E)XK NUCLEASE FAMILY TRANSPOSASE"/>
    <property type="match status" value="1"/>
</dbReference>
<comment type="caution">
    <text evidence="1">The sequence shown here is derived from an EMBL/GenBank/DDBJ whole genome shotgun (WGS) entry which is preliminary data.</text>
</comment>